<feature type="region of interest" description="Disordered" evidence="2">
    <location>
        <begin position="171"/>
        <end position="229"/>
    </location>
</feature>
<comment type="caution">
    <text evidence="4">The sequence shown here is derived from an EMBL/GenBank/DDBJ whole genome shotgun (WGS) entry which is preliminary data.</text>
</comment>
<feature type="compositionally biased region" description="Gly residues" evidence="2">
    <location>
        <begin position="220"/>
        <end position="229"/>
    </location>
</feature>
<dbReference type="Pfam" id="PF00172">
    <property type="entry name" value="Zn_clus"/>
    <property type="match status" value="1"/>
</dbReference>
<dbReference type="PANTHER" id="PTHR47256:SF1">
    <property type="entry name" value="ZN(II)2CYS6 TRANSCRIPTION FACTOR (EUROFUNG)"/>
    <property type="match status" value="1"/>
</dbReference>
<evidence type="ECO:0000313" key="4">
    <source>
        <dbReference type="EMBL" id="KAK5168106.1"/>
    </source>
</evidence>
<dbReference type="InterPro" id="IPR053187">
    <property type="entry name" value="Notoamide_regulator"/>
</dbReference>
<dbReference type="GO" id="GO:0000981">
    <property type="term" value="F:DNA-binding transcription factor activity, RNA polymerase II-specific"/>
    <property type="evidence" value="ECO:0007669"/>
    <property type="project" value="InterPro"/>
</dbReference>
<evidence type="ECO:0000256" key="2">
    <source>
        <dbReference type="SAM" id="MobiDB-lite"/>
    </source>
</evidence>
<dbReference type="EMBL" id="JAVRRT010000010">
    <property type="protein sequence ID" value="KAK5168106.1"/>
    <property type="molecule type" value="Genomic_DNA"/>
</dbReference>
<keyword evidence="1" id="KW-0539">Nucleus</keyword>
<evidence type="ECO:0000256" key="1">
    <source>
        <dbReference type="ARBA" id="ARBA00023242"/>
    </source>
</evidence>
<evidence type="ECO:0000259" key="3">
    <source>
        <dbReference type="PROSITE" id="PS50048"/>
    </source>
</evidence>
<dbReference type="GeneID" id="89928014"/>
<dbReference type="InterPro" id="IPR036864">
    <property type="entry name" value="Zn2-C6_fun-type_DNA-bd_sf"/>
</dbReference>
<dbReference type="RefSeq" id="XP_064657716.1">
    <property type="nucleotide sequence ID" value="XM_064803915.1"/>
</dbReference>
<reference evidence="4 5" key="1">
    <citation type="submission" date="2023-08" db="EMBL/GenBank/DDBJ databases">
        <title>Black Yeasts Isolated from many extreme environments.</title>
        <authorList>
            <person name="Coleine C."/>
            <person name="Stajich J.E."/>
            <person name="Selbmann L."/>
        </authorList>
    </citation>
    <scope>NUCLEOTIDE SEQUENCE [LARGE SCALE GENOMIC DNA]</scope>
    <source>
        <strain evidence="4 5">CCFEE 5935</strain>
    </source>
</reference>
<name>A0AAV9P9N0_9PEZI</name>
<keyword evidence="5" id="KW-1185">Reference proteome</keyword>
<feature type="region of interest" description="Disordered" evidence="2">
    <location>
        <begin position="1"/>
        <end position="39"/>
    </location>
</feature>
<proteinExistence type="predicted"/>
<feature type="domain" description="Zn(2)-C6 fungal-type" evidence="3">
    <location>
        <begin position="45"/>
        <end position="75"/>
    </location>
</feature>
<dbReference type="PROSITE" id="PS50048">
    <property type="entry name" value="ZN2_CY6_FUNGAL_2"/>
    <property type="match status" value="1"/>
</dbReference>
<sequence length="229" mass="23945">MSSSQHILLAPAGAGDSSGGASGQNPQQQPPNPGSKPKRTLIESACSACRRRKSKCDGHRPVCSRCSALKTHCTYEAQEGESRWSALRRRKKDVESDKDDLTELLTYLRDAEEPEATDVFHQIRSSGFDNILRVIRHARQDGHSIATSPLSQAASPGMSHQQRLPSIRSMLDTTGSTEGNTGPAPPTAPRRVPSMSSDGSAGSAGSADSNVSGASASSGLGLGPGLPSG</sequence>
<protein>
    <recommendedName>
        <fullName evidence="3">Zn(2)-C6 fungal-type domain-containing protein</fullName>
    </recommendedName>
</protein>
<dbReference type="Gene3D" id="4.10.240.10">
    <property type="entry name" value="Zn(2)-C6 fungal-type DNA-binding domain"/>
    <property type="match status" value="1"/>
</dbReference>
<dbReference type="PROSITE" id="PS00463">
    <property type="entry name" value="ZN2_CY6_FUNGAL_1"/>
    <property type="match status" value="1"/>
</dbReference>
<dbReference type="SUPFAM" id="SSF57701">
    <property type="entry name" value="Zn2/Cys6 DNA-binding domain"/>
    <property type="match status" value="1"/>
</dbReference>
<accession>A0AAV9P9N0</accession>
<dbReference type="GO" id="GO:0008270">
    <property type="term" value="F:zinc ion binding"/>
    <property type="evidence" value="ECO:0007669"/>
    <property type="project" value="InterPro"/>
</dbReference>
<gene>
    <name evidence="4" type="ORF">LTR77_006674</name>
</gene>
<feature type="compositionally biased region" description="Low complexity" evidence="2">
    <location>
        <begin position="193"/>
        <end position="219"/>
    </location>
</feature>
<dbReference type="PANTHER" id="PTHR47256">
    <property type="entry name" value="ZN(II)2CYS6 TRANSCRIPTION FACTOR (EUROFUNG)-RELATED"/>
    <property type="match status" value="1"/>
</dbReference>
<dbReference type="SMART" id="SM00066">
    <property type="entry name" value="GAL4"/>
    <property type="match status" value="1"/>
</dbReference>
<dbReference type="CDD" id="cd00067">
    <property type="entry name" value="GAL4"/>
    <property type="match status" value="1"/>
</dbReference>
<evidence type="ECO:0000313" key="5">
    <source>
        <dbReference type="Proteomes" id="UP001337655"/>
    </source>
</evidence>
<dbReference type="InterPro" id="IPR001138">
    <property type="entry name" value="Zn2Cys6_DnaBD"/>
</dbReference>
<dbReference type="AlphaFoldDB" id="A0AAV9P9N0"/>
<feature type="compositionally biased region" description="Polar residues" evidence="2">
    <location>
        <begin position="171"/>
        <end position="180"/>
    </location>
</feature>
<organism evidence="4 5">
    <name type="scientific">Saxophila tyrrhenica</name>
    <dbReference type="NCBI Taxonomy" id="1690608"/>
    <lineage>
        <taxon>Eukaryota</taxon>
        <taxon>Fungi</taxon>
        <taxon>Dikarya</taxon>
        <taxon>Ascomycota</taxon>
        <taxon>Pezizomycotina</taxon>
        <taxon>Dothideomycetes</taxon>
        <taxon>Dothideomycetidae</taxon>
        <taxon>Mycosphaerellales</taxon>
        <taxon>Extremaceae</taxon>
        <taxon>Saxophila</taxon>
    </lineage>
</organism>
<dbReference type="Proteomes" id="UP001337655">
    <property type="component" value="Unassembled WGS sequence"/>
</dbReference>